<dbReference type="Pfam" id="PF04443">
    <property type="entry name" value="LuxE"/>
    <property type="match status" value="1"/>
</dbReference>
<evidence type="ECO:0000313" key="2">
    <source>
        <dbReference type="EMBL" id="GAU08223.1"/>
    </source>
</evidence>
<feature type="domain" description="Acyl-protein synthetase LuxE" evidence="1">
    <location>
        <begin position="20"/>
        <end position="371"/>
    </location>
</feature>
<sequence>MTMAFDHIRNYAHQAAAFPSTHEHDAIFLAAMQENYAFQYAHQPYVRALGQRYGFSPDDLQTPEDVYRIPPIFVETMKYHCFLSIPQSEVAMRLTSSGTGGQKTQALFDAQGVARIQTIAARIFKDVGFCSDQPAGYLMFSYAREDAREMGTSWSDEQEMGCAPVREARWLLRKGTANGQFDFDPQEAARSLYELAQEGPIRMLGFPAFMFQTLMEMERMHLHVRVHPQSFVIAGGGWKNHAGTPMSQKEFARELEQRLGLPRSHVRDLYGMVEHGIPYCSCPEGHHHVPAFARVAVRHPVTLEQLPHNSEGLLHLLAPWNVAQPNCSVLSTDLVRIKTGCPCGIPGEYLATIRRGGNRKHKGCALSAQEILDRIRSSRKGN</sequence>
<evidence type="ECO:0000313" key="3">
    <source>
        <dbReference type="Proteomes" id="UP000095200"/>
    </source>
</evidence>
<proteinExistence type="predicted"/>
<dbReference type="Proteomes" id="UP000095200">
    <property type="component" value="Unassembled WGS sequence"/>
</dbReference>
<dbReference type="GO" id="GO:0047474">
    <property type="term" value="F:long-chain fatty acid--protein ligase activity"/>
    <property type="evidence" value="ECO:0007669"/>
    <property type="project" value="InterPro"/>
</dbReference>
<protein>
    <recommendedName>
        <fullName evidence="1">Acyl-protein synthetase LuxE domain-containing protein</fullName>
    </recommendedName>
</protein>
<gene>
    <name evidence="2" type="ORF">DPF_0926</name>
</gene>
<dbReference type="InterPro" id="IPR042099">
    <property type="entry name" value="ANL_N_sf"/>
</dbReference>
<reference evidence="3" key="1">
    <citation type="submission" date="2016-06" db="EMBL/GenBank/DDBJ databases">
        <title>Draft genome sequence of Desulfoplanes formicivorans strain Pf12B.</title>
        <authorList>
            <person name="Watanabe M."/>
            <person name="Kojima H."/>
            <person name="Fukui M."/>
        </authorList>
    </citation>
    <scope>NUCLEOTIDE SEQUENCE [LARGE SCALE GENOMIC DNA]</scope>
    <source>
        <strain evidence="3">Pf12B</strain>
    </source>
</reference>
<dbReference type="GO" id="GO:0008218">
    <property type="term" value="P:bioluminescence"/>
    <property type="evidence" value="ECO:0007669"/>
    <property type="project" value="InterPro"/>
</dbReference>
<name>A0A194AFW5_9BACT</name>
<dbReference type="RefSeq" id="WP_218069959.1">
    <property type="nucleotide sequence ID" value="NZ_BDFE01000009.1"/>
</dbReference>
<accession>A0A194AFW5</accession>
<dbReference type="InterPro" id="IPR007534">
    <property type="entry name" value="LuxE"/>
</dbReference>
<dbReference type="AlphaFoldDB" id="A0A194AFW5"/>
<dbReference type="EMBL" id="BDFE01000009">
    <property type="protein sequence ID" value="GAU08223.1"/>
    <property type="molecule type" value="Genomic_DNA"/>
</dbReference>
<dbReference type="STRING" id="1592317.DPF_0926"/>
<comment type="caution">
    <text evidence="2">The sequence shown here is derived from an EMBL/GenBank/DDBJ whole genome shotgun (WGS) entry which is preliminary data.</text>
</comment>
<keyword evidence="3" id="KW-1185">Reference proteome</keyword>
<dbReference type="Gene3D" id="3.40.50.12780">
    <property type="entry name" value="N-terminal domain of ligase-like"/>
    <property type="match status" value="1"/>
</dbReference>
<evidence type="ECO:0000259" key="1">
    <source>
        <dbReference type="Pfam" id="PF04443"/>
    </source>
</evidence>
<organism evidence="2 3">
    <name type="scientific">Desulfoplanes formicivorans</name>
    <dbReference type="NCBI Taxonomy" id="1592317"/>
    <lineage>
        <taxon>Bacteria</taxon>
        <taxon>Pseudomonadati</taxon>
        <taxon>Thermodesulfobacteriota</taxon>
        <taxon>Desulfovibrionia</taxon>
        <taxon>Desulfovibrionales</taxon>
        <taxon>Desulfoplanaceae</taxon>
        <taxon>Desulfoplanes</taxon>
    </lineage>
</organism>